<protein>
    <submittedName>
        <fullName evidence="1">Uncharacterized protein</fullName>
    </submittedName>
</protein>
<dbReference type="EMBL" id="KQ971307">
    <property type="protein sequence ID" value="EFA11439.1"/>
    <property type="molecule type" value="Genomic_DNA"/>
</dbReference>
<organism evidence="1 2">
    <name type="scientific">Tribolium castaneum</name>
    <name type="common">Red flour beetle</name>
    <dbReference type="NCBI Taxonomy" id="7070"/>
    <lineage>
        <taxon>Eukaryota</taxon>
        <taxon>Metazoa</taxon>
        <taxon>Ecdysozoa</taxon>
        <taxon>Arthropoda</taxon>
        <taxon>Hexapoda</taxon>
        <taxon>Insecta</taxon>
        <taxon>Pterygota</taxon>
        <taxon>Neoptera</taxon>
        <taxon>Endopterygota</taxon>
        <taxon>Coleoptera</taxon>
        <taxon>Polyphaga</taxon>
        <taxon>Cucujiformia</taxon>
        <taxon>Tenebrionidae</taxon>
        <taxon>Tenebrionidae incertae sedis</taxon>
        <taxon>Tribolium</taxon>
    </lineage>
</organism>
<name>D6W6Y3_TRICA</name>
<evidence type="ECO:0000313" key="2">
    <source>
        <dbReference type="Proteomes" id="UP000007266"/>
    </source>
</evidence>
<gene>
    <name evidence="1" type="primary">GLEAN_13621</name>
    <name evidence="1" type="ORF">TcasGA2_TC013621</name>
</gene>
<dbReference type="AlphaFoldDB" id="D6W6Y3"/>
<keyword evidence="2" id="KW-1185">Reference proteome</keyword>
<reference evidence="1 2" key="1">
    <citation type="journal article" date="2008" name="Nature">
        <title>The genome of the model beetle and pest Tribolium castaneum.</title>
        <authorList>
            <consortium name="Tribolium Genome Sequencing Consortium"/>
            <person name="Richards S."/>
            <person name="Gibbs R.A."/>
            <person name="Weinstock G.M."/>
            <person name="Brown S.J."/>
            <person name="Denell R."/>
            <person name="Beeman R.W."/>
            <person name="Gibbs R."/>
            <person name="Beeman R.W."/>
            <person name="Brown S.J."/>
            <person name="Bucher G."/>
            <person name="Friedrich M."/>
            <person name="Grimmelikhuijzen C.J."/>
            <person name="Klingler M."/>
            <person name="Lorenzen M."/>
            <person name="Richards S."/>
            <person name="Roth S."/>
            <person name="Schroder R."/>
            <person name="Tautz D."/>
            <person name="Zdobnov E.M."/>
            <person name="Muzny D."/>
            <person name="Gibbs R.A."/>
            <person name="Weinstock G.M."/>
            <person name="Attaway T."/>
            <person name="Bell S."/>
            <person name="Buhay C.J."/>
            <person name="Chandrabose M.N."/>
            <person name="Chavez D."/>
            <person name="Clerk-Blankenburg K.P."/>
            <person name="Cree A."/>
            <person name="Dao M."/>
            <person name="Davis C."/>
            <person name="Chacko J."/>
            <person name="Dinh H."/>
            <person name="Dugan-Rocha S."/>
            <person name="Fowler G."/>
            <person name="Garner T.T."/>
            <person name="Garnes J."/>
            <person name="Gnirke A."/>
            <person name="Hawes A."/>
            <person name="Hernandez J."/>
            <person name="Hines S."/>
            <person name="Holder M."/>
            <person name="Hume J."/>
            <person name="Jhangiani S.N."/>
            <person name="Joshi V."/>
            <person name="Khan Z.M."/>
            <person name="Jackson L."/>
            <person name="Kovar C."/>
            <person name="Kowis A."/>
            <person name="Lee S."/>
            <person name="Lewis L.R."/>
            <person name="Margolis J."/>
            <person name="Morgan M."/>
            <person name="Nazareth L.V."/>
            <person name="Nguyen N."/>
            <person name="Okwuonu G."/>
            <person name="Parker D."/>
            <person name="Richards S."/>
            <person name="Ruiz S.J."/>
            <person name="Santibanez J."/>
            <person name="Savard J."/>
            <person name="Scherer S.E."/>
            <person name="Schneider B."/>
            <person name="Sodergren E."/>
            <person name="Tautz D."/>
            <person name="Vattahil S."/>
            <person name="Villasana D."/>
            <person name="White C.S."/>
            <person name="Wright R."/>
            <person name="Park Y."/>
            <person name="Beeman R.W."/>
            <person name="Lord J."/>
            <person name="Oppert B."/>
            <person name="Lorenzen M."/>
            <person name="Brown S."/>
            <person name="Wang L."/>
            <person name="Savard J."/>
            <person name="Tautz D."/>
            <person name="Richards S."/>
            <person name="Weinstock G."/>
            <person name="Gibbs R.A."/>
            <person name="Liu Y."/>
            <person name="Worley K."/>
            <person name="Weinstock G."/>
            <person name="Elsik C.G."/>
            <person name="Reese J.T."/>
            <person name="Elhaik E."/>
            <person name="Landan G."/>
            <person name="Graur D."/>
            <person name="Arensburger P."/>
            <person name="Atkinson P."/>
            <person name="Beeman R.W."/>
            <person name="Beidler J."/>
            <person name="Brown S.J."/>
            <person name="Demuth J.P."/>
            <person name="Drury D.W."/>
            <person name="Du Y.Z."/>
            <person name="Fujiwara H."/>
            <person name="Lorenzen M."/>
            <person name="Maselli V."/>
            <person name="Osanai M."/>
            <person name="Park Y."/>
            <person name="Robertson H.M."/>
            <person name="Tu Z."/>
            <person name="Wang J.J."/>
            <person name="Wang S."/>
            <person name="Richards S."/>
            <person name="Song H."/>
            <person name="Zhang L."/>
            <person name="Sodergren E."/>
            <person name="Werner D."/>
            <person name="Stanke M."/>
            <person name="Morgenstern B."/>
            <person name="Solovyev V."/>
            <person name="Kosarev P."/>
            <person name="Brown G."/>
            <person name="Chen H.C."/>
            <person name="Ermolaeva O."/>
            <person name="Hlavina W."/>
            <person name="Kapustin Y."/>
            <person name="Kiryutin B."/>
            <person name="Kitts P."/>
            <person name="Maglott D."/>
            <person name="Pruitt K."/>
            <person name="Sapojnikov V."/>
            <person name="Souvorov A."/>
            <person name="Mackey A.J."/>
            <person name="Waterhouse R.M."/>
            <person name="Wyder S."/>
            <person name="Zdobnov E.M."/>
            <person name="Zdobnov E.M."/>
            <person name="Wyder S."/>
            <person name="Kriventseva E.V."/>
            <person name="Kadowaki T."/>
            <person name="Bork P."/>
            <person name="Aranda M."/>
            <person name="Bao R."/>
            <person name="Beermann A."/>
            <person name="Berns N."/>
            <person name="Bolognesi R."/>
            <person name="Bonneton F."/>
            <person name="Bopp D."/>
            <person name="Brown S.J."/>
            <person name="Bucher G."/>
            <person name="Butts T."/>
            <person name="Chaumot A."/>
            <person name="Denell R.E."/>
            <person name="Ferrier D.E."/>
            <person name="Friedrich M."/>
            <person name="Gordon C.M."/>
            <person name="Jindra M."/>
            <person name="Klingler M."/>
            <person name="Lan Q."/>
            <person name="Lattorff H.M."/>
            <person name="Laudet V."/>
            <person name="von Levetsow C."/>
            <person name="Liu Z."/>
            <person name="Lutz R."/>
            <person name="Lynch J.A."/>
            <person name="da Fonseca R.N."/>
            <person name="Posnien N."/>
            <person name="Reuter R."/>
            <person name="Roth S."/>
            <person name="Savard J."/>
            <person name="Schinko J.B."/>
            <person name="Schmitt C."/>
            <person name="Schoppmeier M."/>
            <person name="Schroder R."/>
            <person name="Shippy T.D."/>
            <person name="Simonnet F."/>
            <person name="Marques-Souza H."/>
            <person name="Tautz D."/>
            <person name="Tomoyasu Y."/>
            <person name="Trauner J."/>
            <person name="Van der Zee M."/>
            <person name="Vervoort M."/>
            <person name="Wittkopp N."/>
            <person name="Wimmer E.A."/>
            <person name="Yang X."/>
            <person name="Jones A.K."/>
            <person name="Sattelle D.B."/>
            <person name="Ebert P.R."/>
            <person name="Nelson D."/>
            <person name="Scott J.G."/>
            <person name="Beeman R.W."/>
            <person name="Muthukrishnan S."/>
            <person name="Kramer K.J."/>
            <person name="Arakane Y."/>
            <person name="Beeman R.W."/>
            <person name="Zhu Q."/>
            <person name="Hogenkamp D."/>
            <person name="Dixit R."/>
            <person name="Oppert B."/>
            <person name="Jiang H."/>
            <person name="Zou Z."/>
            <person name="Marshall J."/>
            <person name="Elpidina E."/>
            <person name="Vinokurov K."/>
            <person name="Oppert C."/>
            <person name="Zou Z."/>
            <person name="Evans J."/>
            <person name="Lu Z."/>
            <person name="Zhao P."/>
            <person name="Sumathipala N."/>
            <person name="Altincicek B."/>
            <person name="Vilcinskas A."/>
            <person name="Williams M."/>
            <person name="Hultmark D."/>
            <person name="Hetru C."/>
            <person name="Jiang H."/>
            <person name="Grimmelikhuijzen C.J."/>
            <person name="Hauser F."/>
            <person name="Cazzamali G."/>
            <person name="Williamson M."/>
            <person name="Park Y."/>
            <person name="Li B."/>
            <person name="Tanaka Y."/>
            <person name="Predel R."/>
            <person name="Neupert S."/>
            <person name="Schachtner J."/>
            <person name="Verleyen P."/>
            <person name="Raible F."/>
            <person name="Bork P."/>
            <person name="Friedrich M."/>
            <person name="Walden K.K."/>
            <person name="Robertson H.M."/>
            <person name="Angeli S."/>
            <person name="Foret S."/>
            <person name="Bucher G."/>
            <person name="Schuetz S."/>
            <person name="Maleszka R."/>
            <person name="Wimmer E.A."/>
            <person name="Beeman R.W."/>
            <person name="Lorenzen M."/>
            <person name="Tomoyasu Y."/>
            <person name="Miller S.C."/>
            <person name="Grossmann D."/>
            <person name="Bucher G."/>
        </authorList>
    </citation>
    <scope>NUCLEOTIDE SEQUENCE [LARGE SCALE GENOMIC DNA]</scope>
    <source>
        <strain evidence="1 2">Georgia GA2</strain>
    </source>
</reference>
<proteinExistence type="predicted"/>
<dbReference type="Proteomes" id="UP000007266">
    <property type="component" value="Linkage group 1"/>
</dbReference>
<sequence length="110" mass="12438">MRKLAVLWEEIVISFRYFAVAAFTLPTVQKLLPNLPIPLLSRFRPDLYSARGRRLSSSSVIIGGDFLVRLQEGTCPIGPDRWMSPEPAIALRGKRVAETLTLQQFAYSME</sequence>
<reference evidence="1 2" key="2">
    <citation type="journal article" date="2010" name="Nucleic Acids Res.">
        <title>BeetleBase in 2010: revisions to provide comprehensive genomic information for Tribolium castaneum.</title>
        <authorList>
            <person name="Kim H.S."/>
            <person name="Murphy T."/>
            <person name="Xia J."/>
            <person name="Caragea D."/>
            <person name="Park Y."/>
            <person name="Beeman R.W."/>
            <person name="Lorenzen M.D."/>
            <person name="Butcher S."/>
            <person name="Manak J.R."/>
            <person name="Brown S.J."/>
        </authorList>
    </citation>
    <scope>GENOME REANNOTATION</scope>
    <source>
        <strain evidence="1 2">Georgia GA2</strain>
    </source>
</reference>
<dbReference type="HOGENOM" id="CLU_2174189_0_0_1"/>
<dbReference type="InParanoid" id="D6W6Y3"/>
<evidence type="ECO:0000313" key="1">
    <source>
        <dbReference type="EMBL" id="EFA11439.1"/>
    </source>
</evidence>
<accession>D6W6Y3</accession>